<dbReference type="RefSeq" id="WP_380763400.1">
    <property type="nucleotide sequence ID" value="NZ_JBHSRF010000128.1"/>
</dbReference>
<dbReference type="PRINTS" id="PR00364">
    <property type="entry name" value="DISEASERSIST"/>
</dbReference>
<dbReference type="InterPro" id="IPR027417">
    <property type="entry name" value="P-loop_NTPase"/>
</dbReference>
<dbReference type="Pfam" id="PF13191">
    <property type="entry name" value="AAA_16"/>
    <property type="match status" value="1"/>
</dbReference>
<proteinExistence type="predicted"/>
<dbReference type="InterPro" id="IPR041664">
    <property type="entry name" value="AAA_16"/>
</dbReference>
<dbReference type="Gene3D" id="1.25.40.10">
    <property type="entry name" value="Tetratricopeptide repeat domain"/>
    <property type="match status" value="1"/>
</dbReference>
<comment type="caution">
    <text evidence="3">The sequence shown here is derived from an EMBL/GenBank/DDBJ whole genome shotgun (WGS) entry which is preliminary data.</text>
</comment>
<dbReference type="SUPFAM" id="SSF52540">
    <property type="entry name" value="P-loop containing nucleoside triphosphate hydrolases"/>
    <property type="match status" value="1"/>
</dbReference>
<feature type="domain" description="Orc1-like AAA ATPase" evidence="2">
    <location>
        <begin position="4"/>
        <end position="256"/>
    </location>
</feature>
<evidence type="ECO:0000313" key="3">
    <source>
        <dbReference type="EMBL" id="MFC6087291.1"/>
    </source>
</evidence>
<sequence>MGVFVGRSEEQDRFRLVLSEAVSRPGDGPDEAFVVLVQGYGGMGKTTLLRRFADIAAGKLPGSSAGRFTVFQTDWERDRGLHAEEYVEFAGPAIWRILERVRAQLESSAASWSVVRRRRLKGFAAFQRLVTKLPELEAEATRLGLGKQVGRQPVTPEQIAAIVRAGGDIAGLAGVPAPVTGAANAIAGAGAHLATTLQAGRATQIDPTAYRALVDQVDALVTAFTDGLRTLAAREPVVMILDTCELLGGAGPWLRETMRRSGRRVVWVVGTRLEPELLAAEASEARRYEREIHEQRLRVITLHRFDDRTAAGYLERRLGTLPPGLDLDRVVALTQGVPLALHFMAKMLTDHVRTGRPLASLYEEVTPDGTVSTVVARMAERYLHHATYRDDYELHRDLPALYGLALIHVEQNLTGQSHDEQAISVTRDPDLLAALWDVPADQVAGRLRDLARRHDFVHSGNGTLHRDVRDAIRTFLLAPTRRAMVKALNQRAVDHLTHQLTTHRHTGIEGQLADAAWRTTTAALLWHTTWVDPPEGILLLRHLYAPAAVLQPAYARLLLGTAAYFTPYHSDGDRTLLTGLFDLNSSLPRRQTTEAAMNALADAPAPRPPLLHGPAEPYLHLLRAQSADALDLDLTDQVTELHRAGGTFPPLNHRLGDMLNNLGRFEEAEAAYRMAAQLAPDVAAAYGSLGYTLTNLGRFEEAKAAYGKSIELAPGNPRTHRWLGALLLFTGETDRARAALARAGDLPDAELLRWVLDRSTPKDTPSPHTPRTVLAALDAPPPSGGPRLPPFVMAEVYAIASAAQGDAAQAVLMLRSFTRSRRPHERFVRPLYDMLAHPEPIDGLKELIQVWQEIIADDPQAAGPWGAPPEG</sequence>
<dbReference type="SMART" id="SM00028">
    <property type="entry name" value="TPR"/>
    <property type="match status" value="2"/>
</dbReference>
<keyword evidence="1" id="KW-0802">TPR repeat</keyword>
<keyword evidence="4" id="KW-1185">Reference proteome</keyword>
<evidence type="ECO:0000259" key="2">
    <source>
        <dbReference type="Pfam" id="PF13191"/>
    </source>
</evidence>
<evidence type="ECO:0000256" key="1">
    <source>
        <dbReference type="PROSITE-ProRule" id="PRU00339"/>
    </source>
</evidence>
<feature type="repeat" description="TPR" evidence="1">
    <location>
        <begin position="649"/>
        <end position="682"/>
    </location>
</feature>
<dbReference type="Pfam" id="PF14559">
    <property type="entry name" value="TPR_19"/>
    <property type="match status" value="1"/>
</dbReference>
<reference evidence="4" key="1">
    <citation type="journal article" date="2019" name="Int. J. Syst. Evol. Microbiol.">
        <title>The Global Catalogue of Microorganisms (GCM) 10K type strain sequencing project: providing services to taxonomists for standard genome sequencing and annotation.</title>
        <authorList>
            <consortium name="The Broad Institute Genomics Platform"/>
            <consortium name="The Broad Institute Genome Sequencing Center for Infectious Disease"/>
            <person name="Wu L."/>
            <person name="Ma J."/>
        </authorList>
    </citation>
    <scope>NUCLEOTIDE SEQUENCE [LARGE SCALE GENOMIC DNA]</scope>
    <source>
        <strain evidence="4">JCM 30346</strain>
    </source>
</reference>
<feature type="repeat" description="TPR" evidence="1">
    <location>
        <begin position="683"/>
        <end position="716"/>
    </location>
</feature>
<dbReference type="Pfam" id="PF13181">
    <property type="entry name" value="TPR_8"/>
    <property type="match status" value="1"/>
</dbReference>
<gene>
    <name evidence="3" type="ORF">ACFP1K_39415</name>
</gene>
<dbReference type="InterPro" id="IPR011990">
    <property type="entry name" value="TPR-like_helical_dom_sf"/>
</dbReference>
<evidence type="ECO:0000313" key="4">
    <source>
        <dbReference type="Proteomes" id="UP001596137"/>
    </source>
</evidence>
<accession>A0ABW1NWB5</accession>
<organism evidence="3 4">
    <name type="scientific">Sphaerisporangium aureirubrum</name>
    <dbReference type="NCBI Taxonomy" id="1544736"/>
    <lineage>
        <taxon>Bacteria</taxon>
        <taxon>Bacillati</taxon>
        <taxon>Actinomycetota</taxon>
        <taxon>Actinomycetes</taxon>
        <taxon>Streptosporangiales</taxon>
        <taxon>Streptosporangiaceae</taxon>
        <taxon>Sphaerisporangium</taxon>
    </lineage>
</organism>
<dbReference type="EMBL" id="JBHSRF010000128">
    <property type="protein sequence ID" value="MFC6087291.1"/>
    <property type="molecule type" value="Genomic_DNA"/>
</dbReference>
<dbReference type="Proteomes" id="UP001596137">
    <property type="component" value="Unassembled WGS sequence"/>
</dbReference>
<dbReference type="InterPro" id="IPR019734">
    <property type="entry name" value="TPR_rpt"/>
</dbReference>
<dbReference type="SUPFAM" id="SSF48452">
    <property type="entry name" value="TPR-like"/>
    <property type="match status" value="1"/>
</dbReference>
<dbReference type="PROSITE" id="PS50005">
    <property type="entry name" value="TPR"/>
    <property type="match status" value="2"/>
</dbReference>
<protein>
    <submittedName>
        <fullName evidence="3">Tetratricopeptide repeat protein</fullName>
    </submittedName>
</protein>
<name>A0ABW1NWB5_9ACTN</name>